<evidence type="ECO:0000256" key="1">
    <source>
        <dbReference type="SAM" id="Phobius"/>
    </source>
</evidence>
<dbReference type="EMBL" id="AY714863">
    <property type="protein sequence ID" value="AAU83932.1"/>
    <property type="molecule type" value="Genomic_DNA"/>
</dbReference>
<gene>
    <name evidence="2" type="ORF">GZ35A2_7</name>
</gene>
<reference evidence="2" key="1">
    <citation type="journal article" date="2004" name="Science">
        <title>Reverse methanogenesis: testing the hypothesis with environmental genomics.</title>
        <authorList>
            <person name="Hallam S.J."/>
            <person name="Putnam N."/>
            <person name="Preston C.M."/>
            <person name="Detter J.C."/>
            <person name="Rokhsar D."/>
            <person name="Richardson P.M."/>
            <person name="DeLong E.F."/>
        </authorList>
    </citation>
    <scope>NUCLEOTIDE SEQUENCE</scope>
</reference>
<protein>
    <submittedName>
        <fullName evidence="2">Uncharacterized protein</fullName>
    </submittedName>
</protein>
<feature type="transmembrane region" description="Helical" evidence="1">
    <location>
        <begin position="21"/>
        <end position="39"/>
    </location>
</feature>
<accession>Q649J5</accession>
<sequence length="53" mass="6562">MLKSYIFIYGVRSLLQLKRKCYLTHLYFYIWRFGIFGFWCDRDDKQEGNGKSR</sequence>
<evidence type="ECO:0000313" key="2">
    <source>
        <dbReference type="EMBL" id="AAU83932.1"/>
    </source>
</evidence>
<keyword evidence="1" id="KW-0472">Membrane</keyword>
<keyword evidence="1" id="KW-1133">Transmembrane helix</keyword>
<name>Q649J5_UNCAG</name>
<reference evidence="2" key="2">
    <citation type="submission" date="2004-08" db="EMBL/GenBank/DDBJ databases">
        <authorList>
            <person name="Putnam N."/>
            <person name="Detter J.C."/>
            <person name="Richardson P.M."/>
            <person name="Rokhsar D."/>
        </authorList>
    </citation>
    <scope>NUCLEOTIDE SEQUENCE</scope>
</reference>
<organism evidence="2">
    <name type="scientific">Uncultured archaeon GZfos26G2</name>
    <dbReference type="NCBI Taxonomy" id="3386331"/>
    <lineage>
        <taxon>Archaea</taxon>
        <taxon>Methanobacteriati</taxon>
        <taxon>Methanobacteriota</taxon>
        <taxon>Stenosarchaea group</taxon>
        <taxon>Methanomicrobia</taxon>
        <taxon>Candidatus Methanophagales</taxon>
        <taxon>Candidatus Methanophagaceae</taxon>
        <taxon>Candidatus Methanophaga</taxon>
    </lineage>
</organism>
<keyword evidence="1" id="KW-0812">Transmembrane</keyword>
<proteinExistence type="predicted"/>
<dbReference type="AlphaFoldDB" id="Q649J5"/>